<dbReference type="Pfam" id="PF04727">
    <property type="entry name" value="ELMO_CED12"/>
    <property type="match status" value="1"/>
</dbReference>
<evidence type="ECO:0000313" key="3">
    <source>
        <dbReference type="EMBL" id="CAG9316855.1"/>
    </source>
</evidence>
<accession>A0AAU9J818</accession>
<keyword evidence="4" id="KW-1185">Reference proteome</keyword>
<dbReference type="InterPro" id="IPR006816">
    <property type="entry name" value="ELMO_dom"/>
</dbReference>
<dbReference type="EMBL" id="CAJZBQ010000017">
    <property type="protein sequence ID" value="CAG9316855.1"/>
    <property type="molecule type" value="Genomic_DNA"/>
</dbReference>
<dbReference type="Proteomes" id="UP001162131">
    <property type="component" value="Unassembled WGS sequence"/>
</dbReference>
<feature type="compositionally biased region" description="Basic and acidic residues" evidence="1">
    <location>
        <begin position="173"/>
        <end position="194"/>
    </location>
</feature>
<dbReference type="PANTHER" id="PTHR12771:SF2">
    <property type="entry name" value="ELMO DOMAIN-CONTAINING PROTEIN 3"/>
    <property type="match status" value="1"/>
</dbReference>
<dbReference type="InterPro" id="IPR050868">
    <property type="entry name" value="ELMO_domain-containing"/>
</dbReference>
<evidence type="ECO:0000313" key="4">
    <source>
        <dbReference type="Proteomes" id="UP001162131"/>
    </source>
</evidence>
<evidence type="ECO:0000256" key="1">
    <source>
        <dbReference type="SAM" id="MobiDB-lite"/>
    </source>
</evidence>
<dbReference type="PANTHER" id="PTHR12771">
    <property type="entry name" value="ENGULFMENT AND CELL MOTILITY"/>
    <property type="match status" value="1"/>
</dbReference>
<sequence>MGENRLAAILEASLRADGQLEAEEANEKKTQQSIVPVEPSSKKPARPGRRIVMSKEKESYINPEPKPQDDIMECLNDVLIDIASPEDLSNPFQNQEDLNAHKSLETPKFKISHKIDATESKPKAAGSSSAASASLKSKETEQKLKLQKAKKPTESEPKAAAIEQSHPTIKLPEVLKQEPKKEEKAKSSEFDFKFGSKKKEKKQEVAEEDVFEEDKMGEAWEYAMYSANVNEQEESESGSDEFDADFEGEIVIAPIAEAEAKKPEKKQEKTNKSKKVDLKTRGIKAQAKLQQMEMKAEMNNEASHEKETEVQESQVVVNIDEWENVQEVAIVEKLETKKVNEDFVTIEISEIKSADKLEKNLSMEDLEAHNTTHALFYSRNYTVEQALSQIEEIKISDEIRRTLIPKKKSFFSFFSACFAPSMPKLDRESNAEKERLLVLSCTDFDSSQSFHLSMIMTVYKIITSSQSDCPIIGPHWMEIGFSGSSPQDDLGEIGLAGLLCLLYMVNKYYKYSKQMLLASKDTFCGFPWAIVLLELARIAVSCLKEGRLNKLIGKEKDLYHTFLRFYAGIVLYWFELHKERKFQFDQFLKYKDMVYEQARRGPHKLLSVGIENSSDNKGFNRLKNHVASLSNATN</sequence>
<feature type="region of interest" description="Disordered" evidence="1">
    <location>
        <begin position="21"/>
        <end position="70"/>
    </location>
</feature>
<comment type="caution">
    <text evidence="3">The sequence shown here is derived from an EMBL/GenBank/DDBJ whole genome shotgun (WGS) entry which is preliminary data.</text>
</comment>
<feature type="compositionally biased region" description="Basic and acidic residues" evidence="1">
    <location>
        <begin position="98"/>
        <end position="122"/>
    </location>
</feature>
<gene>
    <name evidence="3" type="ORF">BSTOLATCC_MIC17488</name>
</gene>
<feature type="compositionally biased region" description="Low complexity" evidence="1">
    <location>
        <begin position="123"/>
        <end position="135"/>
    </location>
</feature>
<feature type="region of interest" description="Disordered" evidence="1">
    <location>
        <begin position="86"/>
        <end position="212"/>
    </location>
</feature>
<evidence type="ECO:0000259" key="2">
    <source>
        <dbReference type="PROSITE" id="PS51335"/>
    </source>
</evidence>
<organism evidence="3 4">
    <name type="scientific">Blepharisma stoltei</name>
    <dbReference type="NCBI Taxonomy" id="1481888"/>
    <lineage>
        <taxon>Eukaryota</taxon>
        <taxon>Sar</taxon>
        <taxon>Alveolata</taxon>
        <taxon>Ciliophora</taxon>
        <taxon>Postciliodesmatophora</taxon>
        <taxon>Heterotrichea</taxon>
        <taxon>Heterotrichida</taxon>
        <taxon>Blepharismidae</taxon>
        <taxon>Blepharisma</taxon>
    </lineage>
</organism>
<feature type="domain" description="ELMO" evidence="2">
    <location>
        <begin position="450"/>
        <end position="602"/>
    </location>
</feature>
<name>A0AAU9J818_9CILI</name>
<reference evidence="3" key="1">
    <citation type="submission" date="2021-09" db="EMBL/GenBank/DDBJ databases">
        <authorList>
            <consortium name="AG Swart"/>
            <person name="Singh M."/>
            <person name="Singh A."/>
            <person name="Seah K."/>
            <person name="Emmerich C."/>
        </authorList>
    </citation>
    <scope>NUCLEOTIDE SEQUENCE</scope>
    <source>
        <strain evidence="3">ATCC30299</strain>
    </source>
</reference>
<dbReference type="AlphaFoldDB" id="A0AAU9J818"/>
<protein>
    <recommendedName>
        <fullName evidence="2">ELMO domain-containing protein</fullName>
    </recommendedName>
</protein>
<proteinExistence type="predicted"/>
<dbReference type="PROSITE" id="PS51335">
    <property type="entry name" value="ELMO"/>
    <property type="match status" value="1"/>
</dbReference>